<reference evidence="1" key="1">
    <citation type="submission" date="2022-07" db="EMBL/GenBank/DDBJ databases">
        <title>Phylogenomic reconstructions and comparative analyses of Kickxellomycotina fungi.</title>
        <authorList>
            <person name="Reynolds N.K."/>
            <person name="Stajich J.E."/>
            <person name="Barry K."/>
            <person name="Grigoriev I.V."/>
            <person name="Crous P."/>
            <person name="Smith M.E."/>
        </authorList>
    </citation>
    <scope>NUCLEOTIDE SEQUENCE</scope>
    <source>
        <strain evidence="1">NRRL 5244</strain>
    </source>
</reference>
<accession>A0ACC1JG54</accession>
<proteinExistence type="predicted"/>
<organism evidence="1 2">
    <name type="scientific">Linderina macrospora</name>
    <dbReference type="NCBI Taxonomy" id="4868"/>
    <lineage>
        <taxon>Eukaryota</taxon>
        <taxon>Fungi</taxon>
        <taxon>Fungi incertae sedis</taxon>
        <taxon>Zoopagomycota</taxon>
        <taxon>Kickxellomycotina</taxon>
        <taxon>Kickxellomycetes</taxon>
        <taxon>Kickxellales</taxon>
        <taxon>Kickxellaceae</taxon>
        <taxon>Linderina</taxon>
    </lineage>
</organism>
<dbReference type="Proteomes" id="UP001150603">
    <property type="component" value="Unassembled WGS sequence"/>
</dbReference>
<keyword evidence="2" id="KW-1185">Reference proteome</keyword>
<gene>
    <name evidence="1" type="ORF">FBU59_000754</name>
</gene>
<protein>
    <submittedName>
        <fullName evidence="1">Uncharacterized protein</fullName>
    </submittedName>
</protein>
<sequence length="289" mass="32145">MGIGPQIPPEVAARLGISVKGDKDTTDAPTAIGPTLPPSQTQSTASKEDSENRAIGPTMPATSSAKEDDDATPSDSEDDAIGPSLDMAGCTEDQARQQTLDLVEARTTKNESTDPNSSEDKRGSWMLVPPSRQSNNPDAKEPSVPMFDESWTETPAERRAKKEKKAKQKLEPEEETPDMKRKRKEEEDQAKWIEEFNKANRPKSLLEMHLEAKQGKKSKKHKPGDKAGKDEGDEEDQWKRRRFDRDRDLSTSGGASSSRDVTRRQRELLSSMGSYLNDKYTSGKGDKRR</sequence>
<evidence type="ECO:0000313" key="1">
    <source>
        <dbReference type="EMBL" id="KAJ1950281.1"/>
    </source>
</evidence>
<dbReference type="EMBL" id="JANBPW010000240">
    <property type="protein sequence ID" value="KAJ1950281.1"/>
    <property type="molecule type" value="Genomic_DNA"/>
</dbReference>
<name>A0ACC1JG54_9FUNG</name>
<comment type="caution">
    <text evidence="1">The sequence shown here is derived from an EMBL/GenBank/DDBJ whole genome shotgun (WGS) entry which is preliminary data.</text>
</comment>
<evidence type="ECO:0000313" key="2">
    <source>
        <dbReference type="Proteomes" id="UP001150603"/>
    </source>
</evidence>